<proteinExistence type="predicted"/>
<keyword evidence="1" id="KW-0472">Membrane</keyword>
<name>A0A1H9U9J1_9FIRM</name>
<dbReference type="EMBL" id="FOGW01000025">
    <property type="protein sequence ID" value="SES06240.1"/>
    <property type="molecule type" value="Genomic_DNA"/>
</dbReference>
<gene>
    <name evidence="2" type="ORF">SAMN02910429_02009</name>
</gene>
<protein>
    <submittedName>
        <fullName evidence="2">Uncharacterized protein</fullName>
    </submittedName>
</protein>
<evidence type="ECO:0000256" key="1">
    <source>
        <dbReference type="SAM" id="Phobius"/>
    </source>
</evidence>
<evidence type="ECO:0000313" key="2">
    <source>
        <dbReference type="EMBL" id="SES06240.1"/>
    </source>
</evidence>
<dbReference type="RefSeq" id="WP_022750652.1">
    <property type="nucleotide sequence ID" value="NZ_FOGW01000025.1"/>
</dbReference>
<reference evidence="3" key="1">
    <citation type="submission" date="2016-10" db="EMBL/GenBank/DDBJ databases">
        <authorList>
            <person name="Varghese N."/>
            <person name="Submissions S."/>
        </authorList>
    </citation>
    <scope>NUCLEOTIDE SEQUENCE [LARGE SCALE GENOMIC DNA]</scope>
    <source>
        <strain evidence="3">S1b</strain>
    </source>
</reference>
<keyword evidence="3" id="KW-1185">Reference proteome</keyword>
<keyword evidence="1" id="KW-1133">Transmembrane helix</keyword>
<dbReference type="AlphaFoldDB" id="A0A1H9U9J1"/>
<organism evidence="2 3">
    <name type="scientific">Lachnobacterium bovis</name>
    <dbReference type="NCBI Taxonomy" id="140626"/>
    <lineage>
        <taxon>Bacteria</taxon>
        <taxon>Bacillati</taxon>
        <taxon>Bacillota</taxon>
        <taxon>Clostridia</taxon>
        <taxon>Lachnospirales</taxon>
        <taxon>Lachnospiraceae</taxon>
        <taxon>Lachnobacterium</taxon>
    </lineage>
</organism>
<evidence type="ECO:0000313" key="3">
    <source>
        <dbReference type="Proteomes" id="UP000182471"/>
    </source>
</evidence>
<accession>A0A1H9U9J1</accession>
<feature type="transmembrane region" description="Helical" evidence="1">
    <location>
        <begin position="35"/>
        <end position="56"/>
    </location>
</feature>
<dbReference type="Proteomes" id="UP000182471">
    <property type="component" value="Unassembled WGS sequence"/>
</dbReference>
<keyword evidence="1" id="KW-0812">Transmembrane</keyword>
<sequence length="62" mass="6758">MNKNKKNNVSNIIALAVCFMTYSVSKNLNSDMPVLYRALLCGGMCAGASALATFIMDKFFSK</sequence>